<accession>A0AAU9WG14</accession>
<feature type="compositionally biased region" description="Pro residues" evidence="1">
    <location>
        <begin position="897"/>
        <end position="906"/>
    </location>
</feature>
<evidence type="ECO:0000313" key="5">
    <source>
        <dbReference type="EMBL" id="CAH3115941.1"/>
    </source>
</evidence>
<keyword evidence="6" id="KW-1185">Reference proteome</keyword>
<dbReference type="PANTHER" id="PTHR45985:SF3">
    <property type="entry name" value="CHITIN DEACETYLASE-LIKE 4"/>
    <property type="match status" value="1"/>
</dbReference>
<dbReference type="Pfam" id="PF15743">
    <property type="entry name" value="SPATA1_C"/>
    <property type="match status" value="1"/>
</dbReference>
<evidence type="ECO:0000259" key="3">
    <source>
        <dbReference type="Pfam" id="PF01522"/>
    </source>
</evidence>
<dbReference type="InterPro" id="IPR031478">
    <property type="entry name" value="SPATA1_C"/>
</dbReference>
<feature type="chain" id="PRO_5043964696" description="Chitin deacetylase" evidence="2">
    <location>
        <begin position="22"/>
        <end position="1110"/>
    </location>
</feature>
<dbReference type="InterPro" id="IPR011330">
    <property type="entry name" value="Glyco_hydro/deAcase_b/a-brl"/>
</dbReference>
<comment type="caution">
    <text evidence="5">The sequence shown here is derived from an EMBL/GenBank/DDBJ whole genome shotgun (WGS) entry which is preliminary data.</text>
</comment>
<feature type="compositionally biased region" description="Basic and acidic residues" evidence="1">
    <location>
        <begin position="882"/>
        <end position="891"/>
    </location>
</feature>
<feature type="compositionally biased region" description="Basic residues" evidence="1">
    <location>
        <begin position="871"/>
        <end position="881"/>
    </location>
</feature>
<evidence type="ECO:0008006" key="7">
    <source>
        <dbReference type="Google" id="ProtNLM"/>
    </source>
</evidence>
<organism evidence="5 6">
    <name type="scientific">Pocillopora meandrina</name>
    <dbReference type="NCBI Taxonomy" id="46732"/>
    <lineage>
        <taxon>Eukaryota</taxon>
        <taxon>Metazoa</taxon>
        <taxon>Cnidaria</taxon>
        <taxon>Anthozoa</taxon>
        <taxon>Hexacorallia</taxon>
        <taxon>Scleractinia</taxon>
        <taxon>Astrocoeniina</taxon>
        <taxon>Pocilloporidae</taxon>
        <taxon>Pocillopora</taxon>
    </lineage>
</organism>
<feature type="region of interest" description="Disordered" evidence="1">
    <location>
        <begin position="488"/>
        <end position="719"/>
    </location>
</feature>
<feature type="compositionally biased region" description="Basic and acidic residues" evidence="1">
    <location>
        <begin position="704"/>
        <end position="717"/>
    </location>
</feature>
<feature type="compositionally biased region" description="Basic and acidic residues" evidence="1">
    <location>
        <begin position="842"/>
        <end position="865"/>
    </location>
</feature>
<dbReference type="GO" id="GO:0016810">
    <property type="term" value="F:hydrolase activity, acting on carbon-nitrogen (but not peptide) bonds"/>
    <property type="evidence" value="ECO:0007669"/>
    <property type="project" value="InterPro"/>
</dbReference>
<dbReference type="GO" id="GO:0005975">
    <property type="term" value="P:carbohydrate metabolic process"/>
    <property type="evidence" value="ECO:0007669"/>
    <property type="project" value="InterPro"/>
</dbReference>
<dbReference type="Pfam" id="PF01522">
    <property type="entry name" value="Polysacc_deac_1"/>
    <property type="match status" value="1"/>
</dbReference>
<feature type="compositionally biased region" description="Basic and acidic residues" evidence="1">
    <location>
        <begin position="509"/>
        <end position="534"/>
    </location>
</feature>
<dbReference type="AlphaFoldDB" id="A0AAU9WG14"/>
<feature type="domain" description="NodB homology" evidence="3">
    <location>
        <begin position="62"/>
        <end position="181"/>
    </location>
</feature>
<keyword evidence="2" id="KW-0732">Signal</keyword>
<dbReference type="PANTHER" id="PTHR45985">
    <property type="match status" value="1"/>
</dbReference>
<proteinExistence type="predicted"/>
<feature type="compositionally biased region" description="Basic and acidic residues" evidence="1">
    <location>
        <begin position="667"/>
        <end position="687"/>
    </location>
</feature>
<dbReference type="Gene3D" id="3.20.20.370">
    <property type="entry name" value="Glycoside hydrolase/deacetylase"/>
    <property type="match status" value="1"/>
</dbReference>
<protein>
    <recommendedName>
        <fullName evidence="7">Chitin deacetylase</fullName>
    </recommendedName>
</protein>
<evidence type="ECO:0000256" key="1">
    <source>
        <dbReference type="SAM" id="MobiDB-lite"/>
    </source>
</evidence>
<reference evidence="5 6" key="1">
    <citation type="submission" date="2022-05" db="EMBL/GenBank/DDBJ databases">
        <authorList>
            <consortium name="Genoscope - CEA"/>
            <person name="William W."/>
        </authorList>
    </citation>
    <scope>NUCLEOTIDE SEQUENCE [LARGE SCALE GENOMIC DNA]</scope>
</reference>
<feature type="compositionally biased region" description="Basic and acidic residues" evidence="1">
    <location>
        <begin position="650"/>
        <end position="661"/>
    </location>
</feature>
<evidence type="ECO:0000259" key="4">
    <source>
        <dbReference type="Pfam" id="PF15743"/>
    </source>
</evidence>
<evidence type="ECO:0000256" key="2">
    <source>
        <dbReference type="SAM" id="SignalP"/>
    </source>
</evidence>
<feature type="domain" description="Spermatogenesis-associated protein 1 C-terminal" evidence="4">
    <location>
        <begin position="936"/>
        <end position="1087"/>
    </location>
</feature>
<dbReference type="InterPro" id="IPR002509">
    <property type="entry name" value="NODB_dom"/>
</dbReference>
<feature type="compositionally biased region" description="Low complexity" evidence="1">
    <location>
        <begin position="584"/>
        <end position="595"/>
    </location>
</feature>
<feature type="signal peptide" evidence="2">
    <location>
        <begin position="1"/>
        <end position="21"/>
    </location>
</feature>
<feature type="compositionally biased region" description="Basic and acidic residues" evidence="1">
    <location>
        <begin position="817"/>
        <end position="834"/>
    </location>
</feature>
<evidence type="ECO:0000313" key="6">
    <source>
        <dbReference type="Proteomes" id="UP001159428"/>
    </source>
</evidence>
<feature type="region of interest" description="Disordered" evidence="1">
    <location>
        <begin position="792"/>
        <end position="928"/>
    </location>
</feature>
<gene>
    <name evidence="5" type="ORF">PMEA_00006860</name>
</gene>
<dbReference type="CDD" id="cd10975">
    <property type="entry name" value="CE4_CDA_like_2"/>
    <property type="match status" value="1"/>
</dbReference>
<sequence>MSWLINTTFVLILMCVESASGAVLKFRGHEPAQPCSPDICKLPDCRCSGTDIPGNLPPNKVPQMVMLTFDDAVNDQVDKYYQDLFGTGELKNPNGCTVTATFFVSHEYTEYQMVQALYHNRHDIADHTISHRTPTSWWKTANYSQLTDEIAGQREILRKWGQVEAGDVVGFRVPFLQLGGNTMYQVLHDNKFLYDSSMPTQKFTDPPMWPYTLDYRSTQECVIPPCPTDSFPGLWEVPMIDYTDSRGNPCNMIDECYPPANETEAYDLLSTNFERHYTTNRAPFPMFLHAGWFARYPYTLTAMEKFLQDILARGDLADLHIFVVPLDLWLEKYRTAFNNIALESVSAGFVRVQPYISLNHLRDHIEEQLGPEVVPEDYIFLRSVGRCMAVVKENQERLLKAKDFLPPVAYSPEIFILPGTHDAFARPAENATNTIIQTHGFTTAGMASIQPHQLPPAGFIQQPFVHQNVLPGGYNNPHQSTLQEEANGSLNRVEKSGRSRKSVSEDEGSSDHERTQDDGDQENGRRWQSLEDRSGGSSENDGGLEDDRKERKKKQKKESQNEKPQDNSSTPAASKLKKNKIQKKGSSSSDGSNQSETKSVKFIQPEVYQNLTVPGQNGAGVSPPTPIPSGRVISSPFPGQEAEQVIAHSRNVDSTDIHASKDNPSGKIDEKGAADLNRKKKPADSKGGKKKRRDRSRSPSVERTQSKEQNGQKEDSRYVIYEVTNDSAVYGEVTMSRVDTPPSLSEVEERSKFVQFPSPAKGARRPTLPDELEHDNAIANGLQDLNALNLHDSEDNLDGYQNGSEQEELAEEINDNNDQRGFNDARLNDKKDISGEIQQGAEGDRAAGKDSNKTGTKDDTKKDSVKANATKGKKVVKKPAKKPVESIENKFKIPQLPKAPTPPPMKYPKRGDKELEADSASAKDRKRREIEELKAELRKAKNARVDMEKEREAKVRRAKMLQNQMMQKRNQSKNIWKKKFFEEKRKTAALEEQVNRLRHEVDAQHKTLMSYLESKEREGGRPQAGVDFKSPSEKTNQRMSLARLQHEVEELRRRIEELKAKLTAEMKNRDAAQKELKQIREDLMEKKINLTLTKSQKSLATLANPENIAV</sequence>
<dbReference type="EMBL" id="CALNXJ010000015">
    <property type="protein sequence ID" value="CAH3115941.1"/>
    <property type="molecule type" value="Genomic_DNA"/>
</dbReference>
<feature type="region of interest" description="Disordered" evidence="1">
    <location>
        <begin position="733"/>
        <end position="773"/>
    </location>
</feature>
<feature type="compositionally biased region" description="Basic and acidic residues" evidence="1">
    <location>
        <begin position="909"/>
        <end position="928"/>
    </location>
</feature>
<dbReference type="Proteomes" id="UP001159428">
    <property type="component" value="Unassembled WGS sequence"/>
</dbReference>
<feature type="compositionally biased region" description="Acidic residues" evidence="1">
    <location>
        <begin position="805"/>
        <end position="815"/>
    </location>
</feature>
<dbReference type="InterPro" id="IPR052740">
    <property type="entry name" value="CE4"/>
</dbReference>
<name>A0AAU9WG14_9CNID</name>
<feature type="region of interest" description="Disordered" evidence="1">
    <location>
        <begin position="1013"/>
        <end position="1039"/>
    </location>
</feature>
<dbReference type="SUPFAM" id="SSF88713">
    <property type="entry name" value="Glycoside hydrolase/deacetylase"/>
    <property type="match status" value="1"/>
</dbReference>